<comment type="subcellular location">
    <subcellularLocation>
        <location evidence="1">Cell membrane</location>
        <topology evidence="1">Multi-pass membrane protein</topology>
    </subcellularLocation>
</comment>
<dbReference type="InterPro" id="IPR040690">
    <property type="entry name" value="FtsX_ECD"/>
</dbReference>
<keyword evidence="9 10" id="KW-0131">Cell cycle</keyword>
<reference evidence="14 15" key="1">
    <citation type="submission" date="2018-06" db="EMBL/GenBank/DDBJ databases">
        <title>Noncontiguous genome sequence of Ruminococcaceae bacterium ASD2818.</title>
        <authorList>
            <person name="Chaplin A.V."/>
            <person name="Sokolova S.R."/>
            <person name="Kochetkova T.O."/>
            <person name="Goltsov A.Y."/>
            <person name="Trofimov D.Y."/>
            <person name="Efimov B.A."/>
        </authorList>
    </citation>
    <scope>NUCLEOTIDE SEQUENCE [LARGE SCALE GENOMIC DNA]</scope>
    <source>
        <strain evidence="14 15">ASD2818</strain>
    </source>
</reference>
<dbReference type="GO" id="GO:0051301">
    <property type="term" value="P:cell division"/>
    <property type="evidence" value="ECO:0007669"/>
    <property type="project" value="UniProtKB-KW"/>
</dbReference>
<evidence type="ECO:0000256" key="4">
    <source>
        <dbReference type="ARBA" id="ARBA00022475"/>
    </source>
</evidence>
<evidence type="ECO:0000256" key="5">
    <source>
        <dbReference type="ARBA" id="ARBA00022618"/>
    </source>
</evidence>
<dbReference type="Pfam" id="PF02687">
    <property type="entry name" value="FtsX"/>
    <property type="match status" value="1"/>
</dbReference>
<keyword evidence="6 11" id="KW-0812">Transmembrane</keyword>
<protein>
    <recommendedName>
        <fullName evidence="3 10">Cell division protein FtsX</fullName>
    </recommendedName>
</protein>
<keyword evidence="7 11" id="KW-1133">Transmembrane helix</keyword>
<dbReference type="NCBIfam" id="NF038347">
    <property type="entry name" value="FtsX_Gpos"/>
    <property type="match status" value="1"/>
</dbReference>
<evidence type="ECO:0000313" key="14">
    <source>
        <dbReference type="EMBL" id="RAQ28707.1"/>
    </source>
</evidence>
<keyword evidence="15" id="KW-1185">Reference proteome</keyword>
<accession>A0A328UBF3</accession>
<keyword evidence="8 10" id="KW-0472">Membrane</keyword>
<evidence type="ECO:0000256" key="7">
    <source>
        <dbReference type="ARBA" id="ARBA00022989"/>
    </source>
</evidence>
<dbReference type="InterPro" id="IPR003838">
    <property type="entry name" value="ABC3_permease_C"/>
</dbReference>
<feature type="transmembrane region" description="Helical" evidence="11">
    <location>
        <begin position="30"/>
        <end position="51"/>
    </location>
</feature>
<dbReference type="AlphaFoldDB" id="A0A328UBF3"/>
<evidence type="ECO:0000259" key="13">
    <source>
        <dbReference type="Pfam" id="PF18075"/>
    </source>
</evidence>
<feature type="transmembrane region" description="Helical" evidence="11">
    <location>
        <begin position="275"/>
        <end position="297"/>
    </location>
</feature>
<comment type="similarity">
    <text evidence="2 10">Belongs to the ABC-4 integral membrane protein family. FtsX subfamily.</text>
</comment>
<evidence type="ECO:0000259" key="12">
    <source>
        <dbReference type="Pfam" id="PF02687"/>
    </source>
</evidence>
<comment type="caution">
    <text evidence="14">The sequence shown here is derived from an EMBL/GenBank/DDBJ whole genome shotgun (WGS) entry which is preliminary data.</text>
</comment>
<dbReference type="GO" id="GO:0005886">
    <property type="term" value="C:plasma membrane"/>
    <property type="evidence" value="ECO:0007669"/>
    <property type="project" value="UniProtKB-SubCell"/>
</dbReference>
<evidence type="ECO:0000256" key="8">
    <source>
        <dbReference type="ARBA" id="ARBA00023136"/>
    </source>
</evidence>
<name>A0A328UBF3_9FIRM</name>
<comment type="function">
    <text evidence="10">Part of the ABC transporter FtsEX involved in asymmetric cellular division facilitating the initiation of sporulation.</text>
</comment>
<feature type="domain" description="FtsX extracellular" evidence="13">
    <location>
        <begin position="65"/>
        <end position="157"/>
    </location>
</feature>
<feature type="transmembrane region" description="Helical" evidence="11">
    <location>
        <begin position="177"/>
        <end position="198"/>
    </location>
</feature>
<evidence type="ECO:0000256" key="9">
    <source>
        <dbReference type="ARBA" id="ARBA00023306"/>
    </source>
</evidence>
<gene>
    <name evidence="14" type="ORF">DPQ25_07895</name>
</gene>
<evidence type="ECO:0000256" key="11">
    <source>
        <dbReference type="SAM" id="Phobius"/>
    </source>
</evidence>
<feature type="transmembrane region" description="Helical" evidence="11">
    <location>
        <begin position="219"/>
        <end position="241"/>
    </location>
</feature>
<keyword evidence="4 10" id="KW-1003">Cell membrane</keyword>
<evidence type="ECO:0000256" key="2">
    <source>
        <dbReference type="ARBA" id="ARBA00007379"/>
    </source>
</evidence>
<dbReference type="PANTHER" id="PTHR47755:SF1">
    <property type="entry name" value="CELL DIVISION PROTEIN FTSX"/>
    <property type="match status" value="1"/>
</dbReference>
<evidence type="ECO:0000256" key="6">
    <source>
        <dbReference type="ARBA" id="ARBA00022692"/>
    </source>
</evidence>
<dbReference type="RefSeq" id="WP_112332630.1">
    <property type="nucleotide sequence ID" value="NZ_JBKYJQ010000005.1"/>
</dbReference>
<evidence type="ECO:0000313" key="15">
    <source>
        <dbReference type="Proteomes" id="UP000249377"/>
    </source>
</evidence>
<feature type="domain" description="ABC3 transporter permease C-terminal" evidence="12">
    <location>
        <begin position="181"/>
        <end position="299"/>
    </location>
</feature>
<proteinExistence type="inferred from homology"/>
<dbReference type="InterPro" id="IPR004513">
    <property type="entry name" value="FtsX"/>
</dbReference>
<dbReference type="Proteomes" id="UP000249377">
    <property type="component" value="Unassembled WGS sequence"/>
</dbReference>
<organism evidence="14 15">
    <name type="scientific">Hydrogeniiclostridium mannosilyticum</name>
    <dbReference type="NCBI Taxonomy" id="2764322"/>
    <lineage>
        <taxon>Bacteria</taxon>
        <taxon>Bacillati</taxon>
        <taxon>Bacillota</taxon>
        <taxon>Clostridia</taxon>
        <taxon>Eubacteriales</taxon>
        <taxon>Acutalibacteraceae</taxon>
        <taxon>Hydrogeniiclostridium</taxon>
    </lineage>
</organism>
<dbReference type="Gene3D" id="3.30.70.3040">
    <property type="match status" value="1"/>
</dbReference>
<evidence type="ECO:0000256" key="3">
    <source>
        <dbReference type="ARBA" id="ARBA00021907"/>
    </source>
</evidence>
<evidence type="ECO:0000256" key="10">
    <source>
        <dbReference type="PIRNR" id="PIRNR003097"/>
    </source>
</evidence>
<evidence type="ECO:0000256" key="1">
    <source>
        <dbReference type="ARBA" id="ARBA00004651"/>
    </source>
</evidence>
<dbReference type="PIRSF" id="PIRSF003097">
    <property type="entry name" value="FtsX"/>
    <property type="match status" value="1"/>
</dbReference>
<dbReference type="Pfam" id="PF18075">
    <property type="entry name" value="FtsX_ECD"/>
    <property type="match status" value="1"/>
</dbReference>
<dbReference type="PANTHER" id="PTHR47755">
    <property type="entry name" value="CELL DIVISION PROTEIN FTSX"/>
    <property type="match status" value="1"/>
</dbReference>
<dbReference type="InterPro" id="IPR058204">
    <property type="entry name" value="FtsX_firmicutes-type"/>
</dbReference>
<feature type="transmembrane region" description="Helical" evidence="11">
    <location>
        <begin position="247"/>
        <end position="268"/>
    </location>
</feature>
<keyword evidence="5 10" id="KW-0132">Cell division</keyword>
<dbReference type="EMBL" id="QLYR01000004">
    <property type="protein sequence ID" value="RAQ28707.1"/>
    <property type="molecule type" value="Genomic_DNA"/>
</dbReference>
<sequence length="306" mass="33551">MKRKGSKLASAGYLLKEGIRNIWSNRTMSLASIGVLVSCLLLTGSAVLLSMNINQMMASVEGNNSIQVYCKDEVSSLRAVQIREEIASMDNVEECELVLRDEAVEQMLEQYGDEDGALQSLLGDNFLPHAFKLSMKDLTNYQETADAIMKIDGIDKIIDYSYIAEQLTSLDSMVNGAGMWIVIILSVVSLFIISNTIRVTMFSRQLEISIMKSVGATNWFVRIPFMVEGMVIGLFSGILSALLLKVVYTQVCSALSGFSFFTPMSLAGMSWKIDVIFIGAGVLFGLLGGLISIGRYLKRDVGVVTL</sequence>